<accession>A0A0J9VU14</accession>
<proteinExistence type="predicted"/>
<evidence type="ECO:0000313" key="2">
    <source>
        <dbReference type="Proteomes" id="UP000053776"/>
    </source>
</evidence>
<gene>
    <name evidence="1" type="ORF">PVMG_04850</name>
</gene>
<evidence type="ECO:0000313" key="1">
    <source>
        <dbReference type="EMBL" id="KMZ91078.1"/>
    </source>
</evidence>
<protein>
    <recommendedName>
        <fullName evidence="3">Variable surface protein</fullName>
    </recommendedName>
</protein>
<dbReference type="OrthoDB" id="10344643at2759"/>
<dbReference type="AlphaFoldDB" id="A0A0J9VU14"/>
<organism evidence="1 2">
    <name type="scientific">Plasmodium vivax Mauritania I</name>
    <dbReference type="NCBI Taxonomy" id="1035515"/>
    <lineage>
        <taxon>Eukaryota</taxon>
        <taxon>Sar</taxon>
        <taxon>Alveolata</taxon>
        <taxon>Apicomplexa</taxon>
        <taxon>Aconoidasida</taxon>
        <taxon>Haemosporida</taxon>
        <taxon>Plasmodiidae</taxon>
        <taxon>Plasmodium</taxon>
        <taxon>Plasmodium (Plasmodium)</taxon>
    </lineage>
</organism>
<dbReference type="EMBL" id="KQ235090">
    <property type="protein sequence ID" value="KMZ91078.1"/>
    <property type="molecule type" value="Genomic_DNA"/>
</dbReference>
<evidence type="ECO:0008006" key="3">
    <source>
        <dbReference type="Google" id="ProtNLM"/>
    </source>
</evidence>
<name>A0A0J9VU14_PLAVI</name>
<reference evidence="1 2" key="1">
    <citation type="submission" date="2011-08" db="EMBL/GenBank/DDBJ databases">
        <title>The Genome Sequence of Plasmodium vivax Mauritania I.</title>
        <authorList>
            <consortium name="The Broad Institute Genome Sequencing Platform"/>
            <consortium name="The Broad Institute Genome Sequencing Center for Infectious Disease"/>
            <person name="Neafsey D."/>
            <person name="Carlton J."/>
            <person name="Barnwell J."/>
            <person name="Collins W."/>
            <person name="Escalante A."/>
            <person name="Mullikin J."/>
            <person name="Saul A."/>
            <person name="Guigo R."/>
            <person name="Camara F."/>
            <person name="Young S.K."/>
            <person name="Zeng Q."/>
            <person name="Gargeya S."/>
            <person name="Fitzgerald M."/>
            <person name="Haas B."/>
            <person name="Abouelleil A."/>
            <person name="Alvarado L."/>
            <person name="Arachchi H.M."/>
            <person name="Berlin A."/>
            <person name="Brown A."/>
            <person name="Chapman S.B."/>
            <person name="Chen Z."/>
            <person name="Dunbar C."/>
            <person name="Freedman E."/>
            <person name="Gearin G."/>
            <person name="Gellesch M."/>
            <person name="Goldberg J."/>
            <person name="Griggs A."/>
            <person name="Gujja S."/>
            <person name="Heiman D."/>
            <person name="Howarth C."/>
            <person name="Larson L."/>
            <person name="Lui A."/>
            <person name="MacDonald P.J.P."/>
            <person name="Montmayeur A."/>
            <person name="Murphy C."/>
            <person name="Neiman D."/>
            <person name="Pearson M."/>
            <person name="Priest M."/>
            <person name="Roberts A."/>
            <person name="Saif S."/>
            <person name="Shea T."/>
            <person name="Shenoy N."/>
            <person name="Sisk P."/>
            <person name="Stolte C."/>
            <person name="Sykes S."/>
            <person name="Wortman J."/>
            <person name="Nusbaum C."/>
            <person name="Birren B."/>
        </authorList>
    </citation>
    <scope>NUCLEOTIDE SEQUENCE [LARGE SCALE GENOMIC DNA]</scope>
    <source>
        <strain evidence="1 2">Mauritania I</strain>
    </source>
</reference>
<sequence length="190" mass="22730">MNYWLNDKLKNKNISSPFSVEKFFNKIKVYDNNFDKEKFLLGKIYELNDDVLENMRLLHNIYDKYYKIYRILEGKATGQEESCLSYFYECINEYKYAKIKCIVNNNSKFCEALDEFKDNYKLLYHKSNELVKCNMKEIKELPTQEEIVIMYHNLLKNVKNEKHSTTAVVGSFLGLFSTVTLFYKVTKIYL</sequence>
<dbReference type="Proteomes" id="UP000053776">
    <property type="component" value="Unassembled WGS sequence"/>
</dbReference>